<proteinExistence type="predicted"/>
<accession>A0A5B9EGY7</accession>
<organism evidence="1 2">
    <name type="scientific">Terriglobus albidus</name>
    <dbReference type="NCBI Taxonomy" id="1592106"/>
    <lineage>
        <taxon>Bacteria</taxon>
        <taxon>Pseudomonadati</taxon>
        <taxon>Acidobacteriota</taxon>
        <taxon>Terriglobia</taxon>
        <taxon>Terriglobales</taxon>
        <taxon>Acidobacteriaceae</taxon>
        <taxon>Terriglobus</taxon>
    </lineage>
</organism>
<sequence>MSISSSGTAGFQERVQAHIRMLAEQPAAWHIAKNLRWMETHCRIFGIGEAVQVSVAYQGFRELVREAAYATVELSIKVAGDSVQAGRFNLFCVPQDVQGFVAGVMSFFEAVKAAEAPALDLSLLWRFLEGDIDWTRVSRVVVGLDLREQALQSRLKLWFFADDETGVVRNPVQKALAMHGRDELFDALHLHPSLLFGYDLCFDGSTGFRSYPDVTAEEFASDSVRARLQPVLSRQTMCAMEEALWTHFQISSRNRDLMVQLHPMEPSAFLAKWVPHPVAARVHGLYGEVPLLDMVVSLPMHELERGEVENFSLYYMPAGGRRPKQVGLPEVRE</sequence>
<dbReference type="Pfam" id="PF19156">
    <property type="entry name" value="DUF5838"/>
    <property type="match status" value="1"/>
</dbReference>
<reference evidence="1 2" key="1">
    <citation type="submission" date="2019-08" db="EMBL/GenBank/DDBJ databases">
        <title>Complete genome sequence of Terriglobus albidus strain ORNL.</title>
        <authorList>
            <person name="Podar M."/>
        </authorList>
    </citation>
    <scope>NUCLEOTIDE SEQUENCE [LARGE SCALE GENOMIC DNA]</scope>
    <source>
        <strain evidence="1 2">ORNL</strain>
    </source>
</reference>
<dbReference type="RefSeq" id="WP_147649703.1">
    <property type="nucleotide sequence ID" value="NZ_CP042806.1"/>
</dbReference>
<keyword evidence="2" id="KW-1185">Reference proteome</keyword>
<dbReference type="EMBL" id="CP042806">
    <property type="protein sequence ID" value="QEE30405.1"/>
    <property type="molecule type" value="Genomic_DNA"/>
</dbReference>
<evidence type="ECO:0000313" key="1">
    <source>
        <dbReference type="EMBL" id="QEE30405.1"/>
    </source>
</evidence>
<dbReference type="InterPro" id="IPR031037">
    <property type="entry name" value="Preny_LynF_TruF"/>
</dbReference>
<protein>
    <submittedName>
        <fullName evidence="1">Uncharacterized protein</fullName>
    </submittedName>
</protein>
<dbReference type="Proteomes" id="UP000321820">
    <property type="component" value="Chromosome"/>
</dbReference>
<gene>
    <name evidence="1" type="ORF">FTW19_21925</name>
</gene>
<evidence type="ECO:0000313" key="2">
    <source>
        <dbReference type="Proteomes" id="UP000321820"/>
    </source>
</evidence>
<name>A0A5B9EGY7_9BACT</name>
<dbReference type="AlphaFoldDB" id="A0A5B9EGY7"/>
<dbReference type="KEGG" id="talb:FTW19_21925"/>